<organism evidence="2 3">
    <name type="scientific">Actinomadura logoneensis</name>
    <dbReference type="NCBI Taxonomy" id="2293572"/>
    <lineage>
        <taxon>Bacteria</taxon>
        <taxon>Bacillati</taxon>
        <taxon>Actinomycetota</taxon>
        <taxon>Actinomycetes</taxon>
        <taxon>Streptosporangiales</taxon>
        <taxon>Thermomonosporaceae</taxon>
        <taxon>Actinomadura</taxon>
    </lineage>
</organism>
<feature type="compositionally biased region" description="Basic residues" evidence="1">
    <location>
        <begin position="1"/>
        <end position="10"/>
    </location>
</feature>
<evidence type="ECO:0000256" key="1">
    <source>
        <dbReference type="SAM" id="MobiDB-lite"/>
    </source>
</evidence>
<dbReference type="Proteomes" id="UP000261811">
    <property type="component" value="Unassembled WGS sequence"/>
</dbReference>
<feature type="compositionally biased region" description="Low complexity" evidence="1">
    <location>
        <begin position="11"/>
        <end position="31"/>
    </location>
</feature>
<comment type="caution">
    <text evidence="2">The sequence shown here is derived from an EMBL/GenBank/DDBJ whole genome shotgun (WGS) entry which is preliminary data.</text>
</comment>
<accession>A0A372JCG7</accession>
<evidence type="ECO:0000313" key="2">
    <source>
        <dbReference type="EMBL" id="RFU37697.1"/>
    </source>
</evidence>
<dbReference type="EMBL" id="QURH01000934">
    <property type="protein sequence ID" value="RFU37697.1"/>
    <property type="molecule type" value="Genomic_DNA"/>
</dbReference>
<gene>
    <name evidence="2" type="ORF">DZF91_31545</name>
</gene>
<feature type="region of interest" description="Disordered" evidence="1">
    <location>
        <begin position="1"/>
        <end position="59"/>
    </location>
</feature>
<feature type="non-terminal residue" evidence="2">
    <location>
        <position position="1"/>
    </location>
</feature>
<proteinExistence type="predicted"/>
<dbReference type="AlphaFoldDB" id="A0A372JCG7"/>
<reference evidence="2 3" key="1">
    <citation type="submission" date="2018-08" db="EMBL/GenBank/DDBJ databases">
        <title>Actinomadura jelena sp. nov., a novel Actinomycete isolated from soil in Chad.</title>
        <authorList>
            <person name="Shi L."/>
        </authorList>
    </citation>
    <scope>NUCLEOTIDE SEQUENCE [LARGE SCALE GENOMIC DNA]</scope>
    <source>
        <strain evidence="2 3">NEAU-G17</strain>
    </source>
</reference>
<name>A0A372JCG7_9ACTN</name>
<evidence type="ECO:0000313" key="3">
    <source>
        <dbReference type="Proteomes" id="UP000261811"/>
    </source>
</evidence>
<sequence>PHRPAAKKAARPAMPAAAAEKPADTPATQRPPRARRKSKAKRASVPSWDEIMFGARRPE</sequence>
<feature type="compositionally biased region" description="Basic residues" evidence="1">
    <location>
        <begin position="32"/>
        <end position="42"/>
    </location>
</feature>
<keyword evidence="3" id="KW-1185">Reference proteome</keyword>
<protein>
    <submittedName>
        <fullName evidence="2">DUF3071 domain-containing protein</fullName>
    </submittedName>
</protein>